<dbReference type="PANTHER" id="PTHR14218:SF15">
    <property type="entry name" value="TRIPEPTIDYL-PEPTIDASE 1"/>
    <property type="match status" value="1"/>
</dbReference>
<dbReference type="SUPFAM" id="SSF52743">
    <property type="entry name" value="Subtilisin-like"/>
    <property type="match status" value="1"/>
</dbReference>
<dbReference type="GO" id="GO:0008240">
    <property type="term" value="F:tripeptidyl-peptidase activity"/>
    <property type="evidence" value="ECO:0007669"/>
    <property type="project" value="TreeGrafter"/>
</dbReference>
<dbReference type="InterPro" id="IPR015366">
    <property type="entry name" value="S53_propep"/>
</dbReference>
<dbReference type="EMBL" id="LAVV01008024">
    <property type="protein sequence ID" value="KNZ54024.1"/>
    <property type="molecule type" value="Genomic_DNA"/>
</dbReference>
<dbReference type="GO" id="GO:0006508">
    <property type="term" value="P:proteolysis"/>
    <property type="evidence" value="ECO:0007669"/>
    <property type="project" value="InterPro"/>
</dbReference>
<name>A0A0L6UZU7_9BASI</name>
<dbReference type="Gene3D" id="3.40.50.200">
    <property type="entry name" value="Peptidase S8/S53 domain"/>
    <property type="match status" value="1"/>
</dbReference>
<organism evidence="2 3">
    <name type="scientific">Puccinia sorghi</name>
    <dbReference type="NCBI Taxonomy" id="27349"/>
    <lineage>
        <taxon>Eukaryota</taxon>
        <taxon>Fungi</taxon>
        <taxon>Dikarya</taxon>
        <taxon>Basidiomycota</taxon>
        <taxon>Pucciniomycotina</taxon>
        <taxon>Pucciniomycetes</taxon>
        <taxon>Pucciniales</taxon>
        <taxon>Pucciniaceae</taxon>
        <taxon>Puccinia</taxon>
    </lineage>
</organism>
<dbReference type="GO" id="GO:0004252">
    <property type="term" value="F:serine-type endopeptidase activity"/>
    <property type="evidence" value="ECO:0007669"/>
    <property type="project" value="InterPro"/>
</dbReference>
<evidence type="ECO:0000313" key="2">
    <source>
        <dbReference type="EMBL" id="KNZ54024.1"/>
    </source>
</evidence>
<protein>
    <recommendedName>
        <fullName evidence="1">Peptidase S53 activation domain-containing protein</fullName>
    </recommendedName>
</protein>
<proteinExistence type="predicted"/>
<dbReference type="Proteomes" id="UP000037035">
    <property type="component" value="Unassembled WGS sequence"/>
</dbReference>
<dbReference type="CDD" id="cd11377">
    <property type="entry name" value="Pro-peptidase_S53"/>
    <property type="match status" value="1"/>
</dbReference>
<dbReference type="InterPro" id="IPR036852">
    <property type="entry name" value="Peptidase_S8/S53_dom_sf"/>
</dbReference>
<dbReference type="PANTHER" id="PTHR14218">
    <property type="entry name" value="PROTEASE S8 TRIPEPTIDYL PEPTIDASE I CLN2"/>
    <property type="match status" value="1"/>
</dbReference>
<dbReference type="Pfam" id="PF09286">
    <property type="entry name" value="Pro-kuma_activ"/>
    <property type="match status" value="1"/>
</dbReference>
<evidence type="ECO:0000259" key="1">
    <source>
        <dbReference type="SMART" id="SM00944"/>
    </source>
</evidence>
<dbReference type="SMART" id="SM00944">
    <property type="entry name" value="Pro-kuma_activ"/>
    <property type="match status" value="1"/>
</dbReference>
<gene>
    <name evidence="2" type="ORF">VP01_306g1</name>
</gene>
<sequence length="542" mass="61354">MCVVAIQIYIRTHIPHVGGAKVPMEDAKDATLQPSVLFEKHQAPTRLLRLGEPPGRPHHPTFRPHLNDEEFAELIQPDDESIQAVVAWLTNHGFQSHHMKWIPHKDWISLEKIPLRKVEYMLNTTYSIYQDQDGEQIVRTEEYSLPELLHPHIELIQPNRLYFPVWDFAQATITSEQDIGSLRSDQHEITGSHPRYLSRSHSYYKVQVPDRNIIATTGYLGESSNSEDAQLFLKTQRSDQVGKSFDSVLVNGGSNPKEFNQEQIDRQLGLTLPTRNIFYSVGGNPPFIADLGTPKNDNESFLEWLQYLHRQPIEKLPKVISSSCEEFFSISINETRSQKIKIKNRMEMKNSLKLKSSHRPSFGKLKNHKMRIREIDFISSLIPCAHILQCNSSCQLLSQSQMAAEGGASLPAISWTKQDLYNRTGRGYPDVSGQGSSLCTDFRIIALLNDYSISLDGPSLGYLNPWLYATGYKGLKDITLESASGCNTSGFRATEGWDPVTGLGTPDFKQLQDLIRPWSLAMEQSQKAFRSKLPTSSGSQRN</sequence>
<dbReference type="SUPFAM" id="SSF54897">
    <property type="entry name" value="Protease propeptides/inhibitors"/>
    <property type="match status" value="1"/>
</dbReference>
<comment type="caution">
    <text evidence="2">The sequence shown here is derived from an EMBL/GenBank/DDBJ whole genome shotgun (WGS) entry which is preliminary data.</text>
</comment>
<reference evidence="2 3" key="1">
    <citation type="submission" date="2015-08" db="EMBL/GenBank/DDBJ databases">
        <title>Next Generation Sequencing and Analysis of the Genome of Puccinia sorghi L Schw, the Causal Agent of Maize Common Rust.</title>
        <authorList>
            <person name="Rochi L."/>
            <person name="Burguener G."/>
            <person name="Darino M."/>
            <person name="Turjanski A."/>
            <person name="Kreff E."/>
            <person name="Dieguez M.J."/>
            <person name="Sacco F."/>
        </authorList>
    </citation>
    <scope>NUCLEOTIDE SEQUENCE [LARGE SCALE GENOMIC DNA]</scope>
    <source>
        <strain evidence="2 3">RO10H11247</strain>
    </source>
</reference>
<feature type="domain" description="Peptidase S53 activation" evidence="1">
    <location>
        <begin position="44"/>
        <end position="162"/>
    </location>
</feature>
<dbReference type="VEuPathDB" id="FungiDB:VP01_306g1"/>
<dbReference type="STRING" id="27349.A0A0L6UZU7"/>
<dbReference type="OrthoDB" id="409122at2759"/>
<keyword evidence="3" id="KW-1185">Reference proteome</keyword>
<dbReference type="AlphaFoldDB" id="A0A0L6UZU7"/>
<dbReference type="InterPro" id="IPR050819">
    <property type="entry name" value="Tripeptidyl-peptidase_I"/>
</dbReference>
<evidence type="ECO:0000313" key="3">
    <source>
        <dbReference type="Proteomes" id="UP000037035"/>
    </source>
</evidence>
<accession>A0A0L6UZU7</accession>